<reference evidence="13 14" key="1">
    <citation type="journal article" date="2016" name="Sci. Rep.">
        <title>Metabolic traits of an uncultured archaeal lineage -MSBL1- from brine pools of the Red Sea.</title>
        <authorList>
            <person name="Mwirichia R."/>
            <person name="Alam I."/>
            <person name="Rashid M."/>
            <person name="Vinu M."/>
            <person name="Ba-Alawi W."/>
            <person name="Anthony Kamau A."/>
            <person name="Kamanda Ngugi D."/>
            <person name="Goker M."/>
            <person name="Klenk H.P."/>
            <person name="Bajic V."/>
            <person name="Stingl U."/>
        </authorList>
    </citation>
    <scope>NUCLEOTIDE SEQUENCE [LARGE SCALE GENOMIC DNA]</scope>
    <source>
        <strain evidence="13">SCGC-AAA261C02</strain>
    </source>
</reference>
<feature type="binding site" evidence="11">
    <location>
        <position position="217"/>
    </location>
    <ligand>
        <name>FMN</name>
        <dbReference type="ChEBI" id="CHEBI:58210"/>
    </ligand>
</feature>
<keyword evidence="6 11" id="KW-0460">Magnesium</keyword>
<dbReference type="Pfam" id="PF01070">
    <property type="entry name" value="FMN_dh"/>
    <property type="match status" value="2"/>
</dbReference>
<comment type="similarity">
    <text evidence="11">Belongs to the IPP isomerase type 2 family.</text>
</comment>
<dbReference type="CDD" id="cd02811">
    <property type="entry name" value="IDI-2_FMN"/>
    <property type="match status" value="1"/>
</dbReference>
<keyword evidence="2 11" id="KW-0963">Cytoplasm</keyword>
<comment type="caution">
    <text evidence="11">Lacks conserved residue(s) required for the propagation of feature annotation.</text>
</comment>
<dbReference type="InterPro" id="IPR011179">
    <property type="entry name" value="IPdP_isomerase"/>
</dbReference>
<organism evidence="13 14">
    <name type="scientific">candidate division MSBL1 archaeon SCGC-AAA261C02</name>
    <dbReference type="NCBI Taxonomy" id="1698272"/>
    <lineage>
        <taxon>Archaea</taxon>
        <taxon>Methanobacteriati</taxon>
        <taxon>Methanobacteriota</taxon>
        <taxon>candidate division MSBL1</taxon>
    </lineage>
</organism>
<comment type="subcellular location">
    <subcellularLocation>
        <location evidence="11">Cytoplasm</location>
    </subcellularLocation>
</comment>
<dbReference type="PANTHER" id="PTHR43665">
    <property type="entry name" value="ISOPENTENYL-DIPHOSPHATE DELTA-ISOMERASE"/>
    <property type="match status" value="1"/>
</dbReference>
<keyword evidence="7 11" id="KW-0521">NADP</keyword>
<evidence type="ECO:0000256" key="11">
    <source>
        <dbReference type="HAMAP-Rule" id="MF_00354"/>
    </source>
</evidence>
<evidence type="ECO:0000256" key="4">
    <source>
        <dbReference type="ARBA" id="ARBA00022643"/>
    </source>
</evidence>
<dbReference type="EC" id="5.3.3.2" evidence="11"/>
<dbReference type="SUPFAM" id="SSF51395">
    <property type="entry name" value="FMN-linked oxidoreductases"/>
    <property type="match status" value="1"/>
</dbReference>
<evidence type="ECO:0000256" key="2">
    <source>
        <dbReference type="ARBA" id="ARBA00022490"/>
    </source>
</evidence>
<feature type="binding site" evidence="11">
    <location>
        <begin position="269"/>
        <end position="271"/>
    </location>
    <ligand>
        <name>FMN</name>
        <dbReference type="ChEBI" id="CHEBI:58210"/>
    </ligand>
</feature>
<evidence type="ECO:0000256" key="1">
    <source>
        <dbReference type="ARBA" id="ARBA00001917"/>
    </source>
</evidence>
<evidence type="ECO:0000259" key="12">
    <source>
        <dbReference type="PROSITE" id="PS51349"/>
    </source>
</evidence>
<keyword evidence="14" id="KW-1185">Reference proteome</keyword>
<dbReference type="SMART" id="SM01240">
    <property type="entry name" value="IMPDH"/>
    <property type="match status" value="1"/>
</dbReference>
<evidence type="ECO:0000256" key="10">
    <source>
        <dbReference type="ARBA" id="ARBA00025810"/>
    </source>
</evidence>
<feature type="binding site" evidence="11">
    <location>
        <position position="222"/>
    </location>
    <ligand>
        <name>FMN</name>
        <dbReference type="ChEBI" id="CHEBI:58210"/>
    </ligand>
</feature>
<protein>
    <recommendedName>
        <fullName evidence="11">Isopentenyl-diphosphate delta-isomerase</fullName>
        <shortName evidence="11">IPP isomerase</shortName>
        <ecNumber evidence="11">5.3.3.2</ecNumber>
    </recommendedName>
    <alternativeName>
        <fullName evidence="11">Isopentenyl diphosphate:dimethylallyl diphosphate isomerase</fullName>
    </alternativeName>
    <alternativeName>
        <fullName evidence="11">Isopentenyl pyrophosphate isomerase</fullName>
    </alternativeName>
    <alternativeName>
        <fullName evidence="11">Type 2 isopentenyl diphosphate isomerase</fullName>
        <shortName evidence="11">IDI-2</shortName>
    </alternativeName>
</protein>
<dbReference type="GO" id="GO:0004452">
    <property type="term" value="F:isopentenyl-diphosphate delta-isomerase activity"/>
    <property type="evidence" value="ECO:0007669"/>
    <property type="project" value="UniProtKB-UniRule"/>
</dbReference>
<dbReference type="InterPro" id="IPR013785">
    <property type="entry name" value="Aldolase_TIM"/>
</dbReference>
<keyword evidence="5 11" id="KW-0479">Metal-binding</keyword>
<gene>
    <name evidence="11" type="primary">fni</name>
    <name evidence="13" type="ORF">AKJ42_00420</name>
</gene>
<dbReference type="PIRSF" id="PIRSF003314">
    <property type="entry name" value="IPP_isomerase"/>
    <property type="match status" value="1"/>
</dbReference>
<comment type="cofactor">
    <cofactor evidence="11">
        <name>NADPH</name>
        <dbReference type="ChEBI" id="CHEBI:57783"/>
    </cofactor>
</comment>
<keyword evidence="8 11" id="KW-0414">Isoprene biosynthesis</keyword>
<dbReference type="GO" id="GO:0010181">
    <property type="term" value="F:FMN binding"/>
    <property type="evidence" value="ECO:0007669"/>
    <property type="project" value="UniProtKB-UniRule"/>
</dbReference>
<feature type="binding site" evidence="11">
    <location>
        <position position="125"/>
    </location>
    <ligand>
        <name>FMN</name>
        <dbReference type="ChEBI" id="CHEBI:58210"/>
    </ligand>
</feature>
<dbReference type="GO" id="GO:0008299">
    <property type="term" value="P:isoprenoid biosynthetic process"/>
    <property type="evidence" value="ECO:0007669"/>
    <property type="project" value="UniProtKB-UniRule"/>
</dbReference>
<dbReference type="PATRIC" id="fig|1698272.3.peg.90"/>
<name>A0A133V2A5_9EURY</name>
<feature type="binding site" evidence="11">
    <location>
        <begin position="97"/>
        <end position="99"/>
    </location>
    <ligand>
        <name>substrate</name>
    </ligand>
</feature>
<evidence type="ECO:0000313" key="13">
    <source>
        <dbReference type="EMBL" id="KXB00561.1"/>
    </source>
</evidence>
<evidence type="ECO:0000256" key="9">
    <source>
        <dbReference type="ARBA" id="ARBA00023235"/>
    </source>
</evidence>
<evidence type="ECO:0000256" key="8">
    <source>
        <dbReference type="ARBA" id="ARBA00023229"/>
    </source>
</evidence>
<keyword evidence="9 11" id="KW-0413">Isomerase</keyword>
<evidence type="ECO:0000256" key="3">
    <source>
        <dbReference type="ARBA" id="ARBA00022630"/>
    </source>
</evidence>
<feature type="binding site" evidence="11">
    <location>
        <position position="161"/>
    </location>
    <ligand>
        <name>Mg(2+)</name>
        <dbReference type="ChEBI" id="CHEBI:18420"/>
    </ligand>
</feature>
<accession>A0A133V2A5</accession>
<evidence type="ECO:0000256" key="7">
    <source>
        <dbReference type="ARBA" id="ARBA00022857"/>
    </source>
</evidence>
<comment type="function">
    <text evidence="11">Involved in the biosynthesis of isoprenoids. Catalyzes the 1,3-allylic rearrangement of the homoallylic substrate isopentenyl (IPP) to its allylic isomer, dimethylallyl diphosphate (DMAPP).</text>
</comment>
<dbReference type="PROSITE" id="PS51349">
    <property type="entry name" value="FMN_HYDROXY_ACID_DH_2"/>
    <property type="match status" value="1"/>
</dbReference>
<feature type="domain" description="FMN hydroxy acid dehydrogenase" evidence="12">
    <location>
        <begin position="1"/>
        <end position="340"/>
    </location>
</feature>
<dbReference type="GO" id="GO:0016491">
    <property type="term" value="F:oxidoreductase activity"/>
    <property type="evidence" value="ECO:0007669"/>
    <property type="project" value="InterPro"/>
</dbReference>
<comment type="caution">
    <text evidence="13">The sequence shown here is derived from an EMBL/GenBank/DDBJ whole genome shotgun (WGS) entry which is preliminary data.</text>
</comment>
<dbReference type="AlphaFoldDB" id="A0A133V2A5"/>
<dbReference type="GO" id="GO:0070402">
    <property type="term" value="F:NADPH binding"/>
    <property type="evidence" value="ECO:0007669"/>
    <property type="project" value="UniProtKB-UniRule"/>
</dbReference>
<comment type="subunit">
    <text evidence="10 11">Homooctamer. Dimer of tetramers.</text>
</comment>
<proteinExistence type="inferred from homology"/>
<feature type="binding site" evidence="11">
    <location>
        <begin position="8"/>
        <end position="9"/>
    </location>
    <ligand>
        <name>substrate</name>
    </ligand>
</feature>
<comment type="cofactor">
    <cofactor evidence="1 11">
        <name>FMN</name>
        <dbReference type="ChEBI" id="CHEBI:58210"/>
    </cofactor>
</comment>
<comment type="cofactor">
    <cofactor evidence="11">
        <name>Mg(2+)</name>
        <dbReference type="ChEBI" id="CHEBI:18420"/>
    </cofactor>
</comment>
<comment type="catalytic activity">
    <reaction evidence="11">
        <text>isopentenyl diphosphate = dimethylallyl diphosphate</text>
        <dbReference type="Rhea" id="RHEA:23284"/>
        <dbReference type="ChEBI" id="CHEBI:57623"/>
        <dbReference type="ChEBI" id="CHEBI:128769"/>
        <dbReference type="EC" id="5.3.3.2"/>
    </reaction>
</comment>
<dbReference type="GO" id="GO:0005737">
    <property type="term" value="C:cytoplasm"/>
    <property type="evidence" value="ECO:0007669"/>
    <property type="project" value="UniProtKB-SubCell"/>
</dbReference>
<keyword evidence="4 11" id="KW-0288">FMN</keyword>
<feature type="binding site" evidence="11">
    <location>
        <position position="192"/>
    </location>
    <ligand>
        <name>FMN</name>
        <dbReference type="ChEBI" id="CHEBI:58210"/>
    </ligand>
</feature>
<dbReference type="NCBIfam" id="TIGR02151">
    <property type="entry name" value="IPP_isom_2"/>
    <property type="match status" value="1"/>
</dbReference>
<evidence type="ECO:0000313" key="14">
    <source>
        <dbReference type="Proteomes" id="UP000070520"/>
    </source>
</evidence>
<evidence type="ECO:0000256" key="5">
    <source>
        <dbReference type="ARBA" id="ARBA00022723"/>
    </source>
</evidence>
<dbReference type="Proteomes" id="UP000070520">
    <property type="component" value="Unassembled WGS sequence"/>
</dbReference>
<dbReference type="PANTHER" id="PTHR43665:SF1">
    <property type="entry name" value="ISOPENTENYL-DIPHOSPHATE DELTA-ISOMERASE"/>
    <property type="match status" value="1"/>
</dbReference>
<dbReference type="InterPro" id="IPR000262">
    <property type="entry name" value="FMN-dep_DH"/>
</dbReference>
<dbReference type="Gene3D" id="3.20.20.70">
    <property type="entry name" value="Aldolase class I"/>
    <property type="match status" value="1"/>
</dbReference>
<dbReference type="HAMAP" id="MF_00354">
    <property type="entry name" value="Idi_2"/>
    <property type="match status" value="1"/>
</dbReference>
<sequence length="359" mass="38735">MGKKTSERKLDHLKICLEEDVEARTKTTGFNDINLIHQASPEMDLDEVDLSSSLFGKDLEAPILIAPMTGGHKRGQEMNLALAEAAQELGLAFSVGSQRAAIEDSKLEETYQVRKVAPDVLLLGNLGMAQFTRDYGPDEARKAVEMVDADALGIHLNPLQEAVQSEGDPYYDTGVESFSKLASKLDVPLLIKETGAGISTSIAIKFEKAGASAIDVSGVGGTSWAGVEALREKTDQSLGEAFWDWGIPTAVATTEVSEAVDIPVISSGGIRTGLDAAKAFSLGADLVSVALPLLRASAKGKDEIVSWLNNFIQELRVTMFLTGCKQVADLRKVSLSITGRTREYFKTRGLDLTKFERRD</sequence>
<dbReference type="GO" id="GO:0000287">
    <property type="term" value="F:magnesium ion binding"/>
    <property type="evidence" value="ECO:0007669"/>
    <property type="project" value="UniProtKB-UniRule"/>
</dbReference>
<dbReference type="EMBL" id="LHXW01000002">
    <property type="protein sequence ID" value="KXB00561.1"/>
    <property type="molecule type" value="Genomic_DNA"/>
</dbReference>
<evidence type="ECO:0000256" key="6">
    <source>
        <dbReference type="ARBA" id="ARBA00022842"/>
    </source>
</evidence>
<feature type="binding site" evidence="11">
    <location>
        <begin position="290"/>
        <end position="291"/>
    </location>
    <ligand>
        <name>FMN</name>
        <dbReference type="ChEBI" id="CHEBI:58210"/>
    </ligand>
</feature>
<dbReference type="InterPro" id="IPR037396">
    <property type="entry name" value="FMN_HAD"/>
</dbReference>
<feature type="binding site" evidence="11">
    <location>
        <position position="97"/>
    </location>
    <ligand>
        <name>FMN</name>
        <dbReference type="ChEBI" id="CHEBI:58210"/>
    </ligand>
</feature>
<keyword evidence="3 11" id="KW-0285">Flavoprotein</keyword>
<feature type="binding site" evidence="11">
    <location>
        <position position="160"/>
    </location>
    <ligand>
        <name>substrate</name>
    </ligand>
</feature>